<keyword evidence="2" id="KW-1185">Reference proteome</keyword>
<reference evidence="2" key="2">
    <citation type="submission" date="2019-02" db="EMBL/GenBank/DDBJ databases">
        <title>Opniocepnalus argus Var Kimnra genome.</title>
        <authorList>
            <person name="Zhou C."/>
            <person name="Xiao S."/>
        </authorList>
    </citation>
    <scope>NUCLEOTIDE SEQUENCE [LARGE SCALE GENOMIC DNA]</scope>
</reference>
<reference evidence="1 2" key="1">
    <citation type="submission" date="2019-02" db="EMBL/GenBank/DDBJ databases">
        <title>Opniocepnalus argus genome.</title>
        <authorList>
            <person name="Zhou C."/>
            <person name="Xiao S."/>
        </authorList>
    </citation>
    <scope>NUCLEOTIDE SEQUENCE [LARGE SCALE GENOMIC DNA]</scope>
    <source>
        <strain evidence="1">OARG1902GOOAL</strain>
        <tissue evidence="1">Muscle</tissue>
    </source>
</reference>
<organism evidence="1 2">
    <name type="scientific">Channa argus</name>
    <name type="common">Northern snakehead</name>
    <name type="synonym">Ophicephalus argus</name>
    <dbReference type="NCBI Taxonomy" id="215402"/>
    <lineage>
        <taxon>Eukaryota</taxon>
        <taxon>Metazoa</taxon>
        <taxon>Chordata</taxon>
        <taxon>Craniata</taxon>
        <taxon>Vertebrata</taxon>
        <taxon>Euteleostomi</taxon>
        <taxon>Actinopterygii</taxon>
        <taxon>Neopterygii</taxon>
        <taxon>Teleostei</taxon>
        <taxon>Neoteleostei</taxon>
        <taxon>Acanthomorphata</taxon>
        <taxon>Anabantaria</taxon>
        <taxon>Anabantiformes</taxon>
        <taxon>Channoidei</taxon>
        <taxon>Channidae</taxon>
        <taxon>Channa</taxon>
    </lineage>
</organism>
<evidence type="ECO:0000313" key="2">
    <source>
        <dbReference type="Proteomes" id="UP000503349"/>
    </source>
</evidence>
<name>A0A6G1PA01_CHAAH</name>
<dbReference type="AlphaFoldDB" id="A0A6G1PA01"/>
<dbReference type="EMBL" id="CM015713">
    <property type="protein sequence ID" value="KAF3687039.1"/>
    <property type="molecule type" value="Genomic_DNA"/>
</dbReference>
<sequence>MRERRQIVCYYNLDPMYCAWINRFVDNLNMTLDQLVLQVMLSLSWQHSHNLLRNRL</sequence>
<proteinExistence type="predicted"/>
<dbReference type="Proteomes" id="UP000503349">
    <property type="component" value="Chromosome 2"/>
</dbReference>
<accession>A0A6G1PA01</accession>
<gene>
    <name evidence="1" type="ORF">EXN66_Car002711</name>
</gene>
<evidence type="ECO:0000313" key="1">
    <source>
        <dbReference type="EMBL" id="KAF3687039.1"/>
    </source>
</evidence>
<protein>
    <submittedName>
        <fullName evidence="1">Uncharacterized protein</fullName>
    </submittedName>
</protein>